<dbReference type="Pfam" id="PF01420">
    <property type="entry name" value="Methylase_S"/>
    <property type="match status" value="1"/>
</dbReference>
<keyword evidence="2" id="KW-0680">Restriction system</keyword>
<dbReference type="GO" id="GO:0003677">
    <property type="term" value="F:DNA binding"/>
    <property type="evidence" value="ECO:0007669"/>
    <property type="project" value="UniProtKB-KW"/>
</dbReference>
<organism evidence="5 6">
    <name type="scientific">Companilactobacillus farciminis</name>
    <dbReference type="NCBI Taxonomy" id="1612"/>
    <lineage>
        <taxon>Bacteria</taxon>
        <taxon>Bacillati</taxon>
        <taxon>Bacillota</taxon>
        <taxon>Bacilli</taxon>
        <taxon>Lactobacillales</taxon>
        <taxon>Lactobacillaceae</taxon>
        <taxon>Companilactobacillus</taxon>
    </lineage>
</organism>
<keyword evidence="5" id="KW-0378">Hydrolase</keyword>
<sequence length="408" mass="46029">MKNKTILDVCKRFSAGDAIKAKDIKVTGKYPVFGANGIRGYTDTFNFDGQCAVIGRQGAESGNVHYYEGKAYMTEHAIVAEANEENCSGYLAYKLMQMNLARYQGQSAQPGISAKTISELPIDIPDLEYQKLVFGALNNLEKKITNNEAIAHQLEAMAKIIYDYWFLQFEFPNEEGKPYRSSGGKMVWNEELQREIPAGWEVGNISSLIDSKKNGDWGKENMQGNYVLPVSCIRGADLDFVNGKSLSTPPTRFILEKNSSKLLKPYDFVIEISGGSPTQSTGRIAGISPYLFSRFNNEIVCSNFCKAITLKDEVNYYYFLQTWMTLFENDVMFNWEGKTSGIKNLIFDSFVKNTKIVIPNKEQLNMFFEISDGIEKKIQNLLKQNQELVSLRDFLLPLLMNGQVTVGE</sequence>
<keyword evidence="5" id="KW-0540">Nuclease</keyword>
<evidence type="ECO:0000313" key="6">
    <source>
        <dbReference type="Proteomes" id="UP000747013"/>
    </source>
</evidence>
<evidence type="ECO:0000313" key="5">
    <source>
        <dbReference type="EMBL" id="HJF86476.1"/>
    </source>
</evidence>
<evidence type="ECO:0000256" key="1">
    <source>
        <dbReference type="ARBA" id="ARBA00010923"/>
    </source>
</evidence>
<comment type="caution">
    <text evidence="5">The sequence shown here is derived from an EMBL/GenBank/DDBJ whole genome shotgun (WGS) entry which is preliminary data.</text>
</comment>
<evidence type="ECO:0000259" key="4">
    <source>
        <dbReference type="Pfam" id="PF01420"/>
    </source>
</evidence>
<name>A0A921LAX2_9LACO</name>
<accession>A0A921LAX2</accession>
<reference evidence="5" key="1">
    <citation type="journal article" date="2021" name="PeerJ">
        <title>Extensive microbial diversity within the chicken gut microbiome revealed by metagenomics and culture.</title>
        <authorList>
            <person name="Gilroy R."/>
            <person name="Ravi A."/>
            <person name="Getino M."/>
            <person name="Pursley I."/>
            <person name="Horton D.L."/>
            <person name="Alikhan N.F."/>
            <person name="Baker D."/>
            <person name="Gharbi K."/>
            <person name="Hall N."/>
            <person name="Watson M."/>
            <person name="Adriaenssens E.M."/>
            <person name="Foster-Nyarko E."/>
            <person name="Jarju S."/>
            <person name="Secka A."/>
            <person name="Antonio M."/>
            <person name="Oren A."/>
            <person name="Chaudhuri R.R."/>
            <person name="La Ragione R."/>
            <person name="Hildebrand F."/>
            <person name="Pallen M.J."/>
        </authorList>
    </citation>
    <scope>NUCLEOTIDE SEQUENCE</scope>
    <source>
        <strain evidence="5">7886</strain>
    </source>
</reference>
<evidence type="ECO:0000256" key="2">
    <source>
        <dbReference type="ARBA" id="ARBA00022747"/>
    </source>
</evidence>
<dbReference type="CDD" id="cd17266">
    <property type="entry name" value="RMtype1_S_Sau1132ORF3780P-TRD2-CR2_like"/>
    <property type="match status" value="1"/>
</dbReference>
<comment type="similarity">
    <text evidence="1">Belongs to the type-I restriction system S methylase family.</text>
</comment>
<feature type="domain" description="Type I restriction modification DNA specificity" evidence="4">
    <location>
        <begin position="2"/>
        <end position="155"/>
    </location>
</feature>
<dbReference type="InterPro" id="IPR000055">
    <property type="entry name" value="Restrct_endonuc_typeI_TRD"/>
</dbReference>
<keyword evidence="3" id="KW-0238">DNA-binding</keyword>
<dbReference type="GO" id="GO:0016787">
    <property type="term" value="F:hydrolase activity"/>
    <property type="evidence" value="ECO:0007669"/>
    <property type="project" value="UniProtKB-KW"/>
</dbReference>
<dbReference type="Proteomes" id="UP000747013">
    <property type="component" value="Unassembled WGS sequence"/>
</dbReference>
<dbReference type="PANTHER" id="PTHR30408">
    <property type="entry name" value="TYPE-1 RESTRICTION ENZYME ECOKI SPECIFICITY PROTEIN"/>
    <property type="match status" value="1"/>
</dbReference>
<dbReference type="GO" id="GO:0004519">
    <property type="term" value="F:endonuclease activity"/>
    <property type="evidence" value="ECO:0007669"/>
    <property type="project" value="UniProtKB-KW"/>
</dbReference>
<dbReference type="Gene3D" id="3.90.220.20">
    <property type="entry name" value="DNA methylase specificity domains"/>
    <property type="match status" value="2"/>
</dbReference>
<dbReference type="SUPFAM" id="SSF116734">
    <property type="entry name" value="DNA methylase specificity domain"/>
    <property type="match status" value="2"/>
</dbReference>
<dbReference type="AlphaFoldDB" id="A0A921LAX2"/>
<dbReference type="PANTHER" id="PTHR30408:SF12">
    <property type="entry name" value="TYPE I RESTRICTION ENZYME MJAVIII SPECIFICITY SUBUNIT"/>
    <property type="match status" value="1"/>
</dbReference>
<keyword evidence="5" id="KW-0255">Endonuclease</keyword>
<protein>
    <submittedName>
        <fullName evidence="5">Restriction endonuclease subunit S</fullName>
        <ecNumber evidence="5">3.1.21.-</ecNumber>
    </submittedName>
</protein>
<dbReference type="InterPro" id="IPR052021">
    <property type="entry name" value="Type-I_RS_S_subunit"/>
</dbReference>
<dbReference type="GO" id="GO:0009307">
    <property type="term" value="P:DNA restriction-modification system"/>
    <property type="evidence" value="ECO:0007669"/>
    <property type="project" value="UniProtKB-KW"/>
</dbReference>
<dbReference type="EC" id="3.1.21.-" evidence="5"/>
<proteinExistence type="inferred from homology"/>
<dbReference type="InterPro" id="IPR044946">
    <property type="entry name" value="Restrct_endonuc_typeI_TRD_sf"/>
</dbReference>
<evidence type="ECO:0000256" key="3">
    <source>
        <dbReference type="ARBA" id="ARBA00023125"/>
    </source>
</evidence>
<gene>
    <name evidence="5" type="ORF">K8V88_03475</name>
</gene>
<reference evidence="5" key="2">
    <citation type="submission" date="2021-09" db="EMBL/GenBank/DDBJ databases">
        <authorList>
            <person name="Gilroy R."/>
        </authorList>
    </citation>
    <scope>NUCLEOTIDE SEQUENCE</scope>
    <source>
        <strain evidence="5">7886</strain>
    </source>
</reference>
<dbReference type="EMBL" id="DYWC01000079">
    <property type="protein sequence ID" value="HJF86476.1"/>
    <property type="molecule type" value="Genomic_DNA"/>
</dbReference>